<organism evidence="2 3">
    <name type="scientific">Candidatus Roizmanbacteria bacterium CG17_big_fil_post_rev_8_21_14_2_50_39_7</name>
    <dbReference type="NCBI Taxonomy" id="1974858"/>
    <lineage>
        <taxon>Bacteria</taxon>
        <taxon>Candidatus Roizmaniibacteriota</taxon>
    </lineage>
</organism>
<evidence type="ECO:0000313" key="3">
    <source>
        <dbReference type="Proteomes" id="UP000228762"/>
    </source>
</evidence>
<proteinExistence type="predicted"/>
<dbReference type="EMBL" id="PFEV01000121">
    <property type="protein sequence ID" value="PIV70915.1"/>
    <property type="molecule type" value="Genomic_DNA"/>
</dbReference>
<evidence type="ECO:0000313" key="2">
    <source>
        <dbReference type="EMBL" id="PIV70915.1"/>
    </source>
</evidence>
<feature type="region of interest" description="Disordered" evidence="1">
    <location>
        <begin position="49"/>
        <end position="85"/>
    </location>
</feature>
<dbReference type="Proteomes" id="UP000228762">
    <property type="component" value="Unassembled WGS sequence"/>
</dbReference>
<accession>A0A2M7EK54</accession>
<feature type="compositionally biased region" description="Basic and acidic residues" evidence="1">
    <location>
        <begin position="49"/>
        <end position="77"/>
    </location>
</feature>
<evidence type="ECO:0000256" key="1">
    <source>
        <dbReference type="SAM" id="MobiDB-lite"/>
    </source>
</evidence>
<dbReference type="AlphaFoldDB" id="A0A2M7EK54"/>
<protein>
    <submittedName>
        <fullName evidence="2">Uncharacterized protein</fullName>
    </submittedName>
</protein>
<reference evidence="3" key="1">
    <citation type="submission" date="2017-09" db="EMBL/GenBank/DDBJ databases">
        <title>Depth-based differentiation of microbial function through sediment-hosted aquifers and enrichment of novel symbionts in the deep terrestrial subsurface.</title>
        <authorList>
            <person name="Probst A.J."/>
            <person name="Ladd B."/>
            <person name="Jarett J.K."/>
            <person name="Geller-Mcgrath D.E."/>
            <person name="Sieber C.M.K."/>
            <person name="Emerson J.B."/>
            <person name="Anantharaman K."/>
            <person name="Thomas B.C."/>
            <person name="Malmstrom R."/>
            <person name="Stieglmeier M."/>
            <person name="Klingl A."/>
            <person name="Woyke T."/>
            <person name="Ryan C.M."/>
            <person name="Banfield J.F."/>
        </authorList>
    </citation>
    <scope>NUCLEOTIDE SEQUENCE [LARGE SCALE GENOMIC DNA]</scope>
</reference>
<name>A0A2M7EK54_9BACT</name>
<sequence>MKKTFGNPCSRCGKERVVVRTWKEKVDSSIIINTETACPDKECQKEVEKINKKQQERSAALKRESEKRLQSRKDSSKKNKGKKKK</sequence>
<comment type="caution">
    <text evidence="2">The sequence shown here is derived from an EMBL/GenBank/DDBJ whole genome shotgun (WGS) entry which is preliminary data.</text>
</comment>
<gene>
    <name evidence="2" type="ORF">COW57_02555</name>
</gene>